<evidence type="ECO:0000313" key="4">
    <source>
        <dbReference type="Proteomes" id="UP000696413"/>
    </source>
</evidence>
<dbReference type="Gene3D" id="3.40.1620.10">
    <property type="entry name" value="YefM-like domain"/>
    <property type="match status" value="1"/>
</dbReference>
<dbReference type="NCBIfam" id="TIGR01552">
    <property type="entry name" value="phd_fam"/>
    <property type="match status" value="1"/>
</dbReference>
<feature type="compositionally biased region" description="Basic and acidic residues" evidence="2">
    <location>
        <begin position="61"/>
        <end position="71"/>
    </location>
</feature>
<comment type="caution">
    <text evidence="3">The sequence shown here is derived from an EMBL/GenBank/DDBJ whole genome shotgun (WGS) entry which is preliminary data.</text>
</comment>
<proteinExistence type="inferred from homology"/>
<dbReference type="SUPFAM" id="SSF143120">
    <property type="entry name" value="YefM-like"/>
    <property type="match status" value="1"/>
</dbReference>
<sequence length="85" mass="9334">MEPIEVGDVGPRAADLVGRAAAGEEFVITDAGRPVARLIPLMPHIWRPWSEIAGLFAGPGEPRRQVERDAISDSLCDPWDRTTDR</sequence>
<organism evidence="3 4">
    <name type="scientific">Mycolicibacterium goodii</name>
    <name type="common">Mycobacterium goodii</name>
    <dbReference type="NCBI Taxonomy" id="134601"/>
    <lineage>
        <taxon>Bacteria</taxon>
        <taxon>Bacillati</taxon>
        <taxon>Actinomycetota</taxon>
        <taxon>Actinomycetes</taxon>
        <taxon>Mycobacteriales</taxon>
        <taxon>Mycobacteriaceae</taxon>
        <taxon>Mycolicibacterium</taxon>
    </lineage>
</organism>
<keyword evidence="4" id="KW-1185">Reference proteome</keyword>
<gene>
    <name evidence="3" type="ORF">KL859_29290</name>
</gene>
<accession>A0ABS6HYH0</accession>
<name>A0ABS6HYH0_MYCGD</name>
<dbReference type="InterPro" id="IPR036165">
    <property type="entry name" value="YefM-like_sf"/>
</dbReference>
<evidence type="ECO:0000313" key="3">
    <source>
        <dbReference type="EMBL" id="MBU8826960.1"/>
    </source>
</evidence>
<dbReference type="EMBL" id="JAHBOM010000032">
    <property type="protein sequence ID" value="MBU8826960.1"/>
    <property type="molecule type" value="Genomic_DNA"/>
</dbReference>
<reference evidence="3 4" key="1">
    <citation type="submission" date="2021-05" db="EMBL/GenBank/DDBJ databases">
        <title>Draft Genome Sequences of Clinical Respiratory Isolates of Mycobacterium goodii Recovered in Ireland.</title>
        <authorList>
            <person name="Flanagan P.R."/>
            <person name="Mok S."/>
            <person name="Roycroft E."/>
            <person name="Rogers T.R."/>
            <person name="Fitzgibbon M."/>
        </authorList>
    </citation>
    <scope>NUCLEOTIDE SEQUENCE [LARGE SCALE GENOMIC DNA]</scope>
    <source>
        <strain evidence="3 4">14IE55</strain>
    </source>
</reference>
<protein>
    <submittedName>
        <fullName evidence="3">Type II toxin-antitoxin system prevent-host-death family antitoxin</fullName>
    </submittedName>
</protein>
<dbReference type="RefSeq" id="WP_073677387.1">
    <property type="nucleotide sequence ID" value="NZ_JAHBOL010000061.1"/>
</dbReference>
<evidence type="ECO:0000256" key="2">
    <source>
        <dbReference type="SAM" id="MobiDB-lite"/>
    </source>
</evidence>
<dbReference type="Proteomes" id="UP000696413">
    <property type="component" value="Unassembled WGS sequence"/>
</dbReference>
<comment type="similarity">
    <text evidence="1">Belongs to the phD/YefM antitoxin family.</text>
</comment>
<evidence type="ECO:0000256" key="1">
    <source>
        <dbReference type="ARBA" id="ARBA00009981"/>
    </source>
</evidence>
<feature type="region of interest" description="Disordered" evidence="2">
    <location>
        <begin position="60"/>
        <end position="85"/>
    </location>
</feature>